<feature type="domain" description="Dienelactone hydrolase" evidence="2">
    <location>
        <begin position="60"/>
        <end position="284"/>
    </location>
</feature>
<evidence type="ECO:0000259" key="2">
    <source>
        <dbReference type="Pfam" id="PF01738"/>
    </source>
</evidence>
<dbReference type="SUPFAM" id="SSF53474">
    <property type="entry name" value="alpha/beta-Hydrolases"/>
    <property type="match status" value="1"/>
</dbReference>
<evidence type="ECO:0000256" key="1">
    <source>
        <dbReference type="ARBA" id="ARBA00022801"/>
    </source>
</evidence>
<gene>
    <name evidence="3" type="ORF">H010_20356</name>
</gene>
<dbReference type="InterPro" id="IPR029058">
    <property type="entry name" value="AB_hydrolase_fold"/>
</dbReference>
<dbReference type="GO" id="GO:0052689">
    <property type="term" value="F:carboxylic ester hydrolase activity"/>
    <property type="evidence" value="ECO:0007669"/>
    <property type="project" value="UniProtKB-ARBA"/>
</dbReference>
<keyword evidence="1" id="KW-0378">Hydrolase</keyword>
<evidence type="ECO:0000313" key="3">
    <source>
        <dbReference type="EMBL" id="MDG5977621.1"/>
    </source>
</evidence>
<comment type="caution">
    <text evidence="3">The sequence shown here is derived from an EMBL/GenBank/DDBJ whole genome shotgun (WGS) entry which is preliminary data.</text>
</comment>
<proteinExistence type="predicted"/>
<keyword evidence="4" id="KW-1185">Reference proteome</keyword>
<dbReference type="EMBL" id="AOGK01000023">
    <property type="protein sequence ID" value="MDG5977621.1"/>
    <property type="molecule type" value="Genomic_DNA"/>
</dbReference>
<evidence type="ECO:0000313" key="4">
    <source>
        <dbReference type="Proteomes" id="UP001152876"/>
    </source>
</evidence>
<dbReference type="InterPro" id="IPR002925">
    <property type="entry name" value="Dienelactn_hydro"/>
</dbReference>
<dbReference type="Proteomes" id="UP001152876">
    <property type="component" value="Unassembled WGS sequence"/>
</dbReference>
<protein>
    <recommendedName>
        <fullName evidence="2">Dienelactone hydrolase domain-containing protein</fullName>
    </recommendedName>
</protein>
<dbReference type="Pfam" id="PF01738">
    <property type="entry name" value="DLH"/>
    <property type="match status" value="1"/>
</dbReference>
<dbReference type="PANTHER" id="PTHR22946:SF9">
    <property type="entry name" value="POLYKETIDE TRANSFERASE AF380"/>
    <property type="match status" value="1"/>
</dbReference>
<sequence>MESNDLKHTDGLAKRALPCRLPLWLGTLILGVLLSHSAFASERVTFEATQAHSSNKVTLRAELSRPAGDGPFPAVVLMHGCGGWQPPVRFTMNRYAEHLVSKGFVVLNLDSFGPRNQGGGKVCESFDRLADARDYRTYDAHDALRYLQAQPFVDRGSVFLMGQSNGGSVAIKVAKGDGPHGQAGATDGFRGVVAFYPWCGAFERNSVSLKTPLLVFGGGQDDWVPASECEGVRSTGADLQLVIYPEAAHSFDLDILPQRYLGKLVGRNAQAADDSRDRMLAFFVALSRHPGGEGDRLAQK</sequence>
<dbReference type="AlphaFoldDB" id="A0A9X4NVW8"/>
<reference evidence="3" key="1">
    <citation type="submission" date="2013-01" db="EMBL/GenBank/DDBJ databases">
        <title>Genome draft of Hydrogenophaga taeniospiralis 2K1.</title>
        <authorList>
            <person name="Gomila M."/>
            <person name="Lalucat J."/>
        </authorList>
    </citation>
    <scope>NUCLEOTIDE SEQUENCE</scope>
    <source>
        <strain evidence="3">CCUG 15921</strain>
    </source>
</reference>
<accession>A0A9X4NVW8</accession>
<organism evidence="3 4">
    <name type="scientific">Hydrogenophaga taeniospiralis CCUG 15921</name>
    <dbReference type="NCBI Taxonomy" id="1281780"/>
    <lineage>
        <taxon>Bacteria</taxon>
        <taxon>Pseudomonadati</taxon>
        <taxon>Pseudomonadota</taxon>
        <taxon>Betaproteobacteria</taxon>
        <taxon>Burkholderiales</taxon>
        <taxon>Comamonadaceae</taxon>
        <taxon>Hydrogenophaga</taxon>
    </lineage>
</organism>
<dbReference type="Gene3D" id="3.40.50.1820">
    <property type="entry name" value="alpha/beta hydrolase"/>
    <property type="match status" value="1"/>
</dbReference>
<name>A0A9X4NVW8_9BURK</name>
<dbReference type="InterPro" id="IPR050261">
    <property type="entry name" value="FrsA_esterase"/>
</dbReference>
<dbReference type="PANTHER" id="PTHR22946">
    <property type="entry name" value="DIENELACTONE HYDROLASE DOMAIN-CONTAINING PROTEIN-RELATED"/>
    <property type="match status" value="1"/>
</dbReference>